<dbReference type="InterPro" id="IPR046357">
    <property type="entry name" value="PPIase_dom_sf"/>
</dbReference>
<feature type="domain" description="PPIase FKBP-type" evidence="7">
    <location>
        <begin position="474"/>
        <end position="562"/>
    </location>
</feature>
<name>A0ABP1ANM2_9BRYO</name>
<accession>A0ABP1ANM2</accession>
<proteinExistence type="predicted"/>
<dbReference type="InterPro" id="IPR001179">
    <property type="entry name" value="PPIase_FKBP_dom"/>
</dbReference>
<sequence>MPYATLRFPRELKCVSARMSAPIVKLPLITTAAVCHRGDYVFLGWSNGVIFWDFVGYWFTGVQIRPEEPYTEPEPEGTKLRVTHATLGLESKGKQRTVVKCEVGERPEVLLCSLVPGVSESTSLDLLFDEEVVFTVSGDASVHLTGYYEPDEDQYNSGAADDYDSEEEDGYEFSDEDIDDEALMEEDEFGNFEDTDDVFPVRSSGGYKHPYNVVHRGLRIEEVNEEQPVAAANGAKKHLKAITDGSESKKRKKDDMSKHGANESAVKSTVKDADENGSEDEDGFALPGGNKKAVHSLEQSPSKSPTVTSHDDCCRMGVTPTPLKTTGDVETPVEGKKNKKKKQKAAKAQASNEKITKTSELKADGDIQELAAPSKVADKTPAKKMTEKRVDTKQGIVEKPRKETSGEVVQPTASAKVAAKAQPKTPIEKRVDAEQATVEKLSKKEGSTMKKYPNGLEIENIAMGKPDGKQAKPGKRVSMHYIGKLKSNGKIFDSNVGKKPFDFRLGVGEVIKGWDVGVNGMRVGDKRRLTIPPQMAYGPEGVKGTIPGNAWLTFDVELVAVK</sequence>
<dbReference type="Proteomes" id="UP001497522">
    <property type="component" value="Chromosome 14"/>
</dbReference>
<evidence type="ECO:0000313" key="8">
    <source>
        <dbReference type="EMBL" id="CAK9863936.1"/>
    </source>
</evidence>
<dbReference type="SUPFAM" id="SSF54534">
    <property type="entry name" value="FKBP-like"/>
    <property type="match status" value="1"/>
</dbReference>
<gene>
    <name evidence="8" type="ORF">CSSPJE1EN2_LOCUS6931</name>
</gene>
<dbReference type="Gene3D" id="2.60.120.340">
    <property type="entry name" value="Nucleoplasmin core domain"/>
    <property type="match status" value="1"/>
</dbReference>
<keyword evidence="9" id="KW-1185">Reference proteome</keyword>
<evidence type="ECO:0000256" key="4">
    <source>
        <dbReference type="ARBA" id="ARBA00023235"/>
    </source>
</evidence>
<dbReference type="EC" id="5.2.1.8" evidence="2 5"/>
<keyword evidence="4 5" id="KW-0413">Isomerase</keyword>
<evidence type="ECO:0000256" key="1">
    <source>
        <dbReference type="ARBA" id="ARBA00000971"/>
    </source>
</evidence>
<dbReference type="Gene3D" id="3.10.50.40">
    <property type="match status" value="1"/>
</dbReference>
<dbReference type="PANTHER" id="PTHR43811:SF19">
    <property type="entry name" value="39 KDA FK506-BINDING NUCLEAR PROTEIN"/>
    <property type="match status" value="1"/>
</dbReference>
<feature type="compositionally biased region" description="Basic and acidic residues" evidence="6">
    <location>
        <begin position="354"/>
        <end position="365"/>
    </location>
</feature>
<feature type="region of interest" description="Disordered" evidence="6">
    <location>
        <begin position="149"/>
        <end position="168"/>
    </location>
</feature>
<dbReference type="InterPro" id="IPR023566">
    <property type="entry name" value="PPIase_Fpr3/Fpr4-like"/>
</dbReference>
<feature type="compositionally biased region" description="Basic and acidic residues" evidence="6">
    <location>
        <begin position="376"/>
        <end position="405"/>
    </location>
</feature>
<dbReference type="EMBL" id="OZ023715">
    <property type="protein sequence ID" value="CAK9863936.1"/>
    <property type="molecule type" value="Genomic_DNA"/>
</dbReference>
<comment type="catalytic activity">
    <reaction evidence="1 5">
        <text>[protein]-peptidylproline (omega=180) = [protein]-peptidylproline (omega=0)</text>
        <dbReference type="Rhea" id="RHEA:16237"/>
        <dbReference type="Rhea" id="RHEA-COMP:10747"/>
        <dbReference type="Rhea" id="RHEA-COMP:10748"/>
        <dbReference type="ChEBI" id="CHEBI:83833"/>
        <dbReference type="ChEBI" id="CHEBI:83834"/>
        <dbReference type="EC" id="5.2.1.8"/>
    </reaction>
</comment>
<organism evidence="8 9">
    <name type="scientific">Sphagnum jensenii</name>
    <dbReference type="NCBI Taxonomy" id="128206"/>
    <lineage>
        <taxon>Eukaryota</taxon>
        <taxon>Viridiplantae</taxon>
        <taxon>Streptophyta</taxon>
        <taxon>Embryophyta</taxon>
        <taxon>Bryophyta</taxon>
        <taxon>Sphagnophytina</taxon>
        <taxon>Sphagnopsida</taxon>
        <taxon>Sphagnales</taxon>
        <taxon>Sphagnaceae</taxon>
        <taxon>Sphagnum</taxon>
    </lineage>
</organism>
<dbReference type="PANTHER" id="PTHR43811">
    <property type="entry name" value="FKBP-TYPE PEPTIDYL-PROLYL CIS-TRANS ISOMERASE FKPA"/>
    <property type="match status" value="1"/>
</dbReference>
<evidence type="ECO:0000259" key="7">
    <source>
        <dbReference type="PROSITE" id="PS50059"/>
    </source>
</evidence>
<dbReference type="PIRSF" id="PIRSF001473">
    <property type="entry name" value="FK506-bp_FPR3"/>
    <property type="match status" value="1"/>
</dbReference>
<dbReference type="Pfam" id="PF17800">
    <property type="entry name" value="NPL"/>
    <property type="match status" value="1"/>
</dbReference>
<keyword evidence="3 5" id="KW-0697">Rotamase</keyword>
<dbReference type="Pfam" id="PF00254">
    <property type="entry name" value="FKBP_C"/>
    <property type="match status" value="1"/>
</dbReference>
<evidence type="ECO:0000313" key="9">
    <source>
        <dbReference type="Proteomes" id="UP001497522"/>
    </source>
</evidence>
<feature type="compositionally biased region" description="Polar residues" evidence="6">
    <location>
        <begin position="297"/>
        <end position="308"/>
    </location>
</feature>
<evidence type="ECO:0000256" key="3">
    <source>
        <dbReference type="ARBA" id="ARBA00023110"/>
    </source>
</evidence>
<reference evidence="8" key="1">
    <citation type="submission" date="2024-03" db="EMBL/GenBank/DDBJ databases">
        <authorList>
            <consortium name="ELIXIR-Norway"/>
            <consortium name="Elixir Norway"/>
        </authorList>
    </citation>
    <scope>NUCLEOTIDE SEQUENCE</scope>
</reference>
<dbReference type="InterPro" id="IPR041232">
    <property type="entry name" value="NPL"/>
</dbReference>
<evidence type="ECO:0000256" key="6">
    <source>
        <dbReference type="SAM" id="MobiDB-lite"/>
    </source>
</evidence>
<evidence type="ECO:0000256" key="2">
    <source>
        <dbReference type="ARBA" id="ARBA00013194"/>
    </source>
</evidence>
<protein>
    <recommendedName>
        <fullName evidence="2 5">peptidylprolyl isomerase</fullName>
        <ecNumber evidence="2 5">5.2.1.8</ecNumber>
    </recommendedName>
</protein>
<evidence type="ECO:0000256" key="5">
    <source>
        <dbReference type="PROSITE-ProRule" id="PRU00277"/>
    </source>
</evidence>
<feature type="region of interest" description="Disordered" evidence="6">
    <location>
        <begin position="231"/>
        <end position="430"/>
    </location>
</feature>
<dbReference type="PROSITE" id="PS50059">
    <property type="entry name" value="FKBP_PPIASE"/>
    <property type="match status" value="1"/>
</dbReference>